<dbReference type="InterPro" id="IPR036856">
    <property type="entry name" value="Ald_Oxase/Xan_DH_a/b_sf"/>
</dbReference>
<dbReference type="PANTHER" id="PTHR47495:SF1">
    <property type="entry name" value="BLL3820 PROTEIN"/>
    <property type="match status" value="1"/>
</dbReference>
<dbReference type="AlphaFoldDB" id="A0A381T823"/>
<dbReference type="Pfam" id="PF20256">
    <property type="entry name" value="MoCoBD_2"/>
    <property type="match status" value="2"/>
</dbReference>
<dbReference type="InterPro" id="IPR008274">
    <property type="entry name" value="AldOxase/xan_DH_MoCoBD1"/>
</dbReference>
<evidence type="ECO:0000259" key="1">
    <source>
        <dbReference type="SMART" id="SM01008"/>
    </source>
</evidence>
<evidence type="ECO:0000313" key="2">
    <source>
        <dbReference type="EMBL" id="SVA11904.1"/>
    </source>
</evidence>
<dbReference type="InterPro" id="IPR000674">
    <property type="entry name" value="Ald_Oxase/Xan_DH_a/b"/>
</dbReference>
<dbReference type="InterPro" id="IPR037165">
    <property type="entry name" value="AldOxase/xan_DH_Mopterin-bd_sf"/>
</dbReference>
<dbReference type="InterPro" id="IPR012368">
    <property type="entry name" value="OxRdtase_Mopterin-bd_su_IorB"/>
</dbReference>
<sequence length="704" mass="76512">MKAPDSIKAHPFLRDWIDLSQQGLVVIRSGKAEIGQGIHFALSSIVGNILGIPLDQINVRGPDTDQGPDEGLTAGSLSVQQGGTALAYVAVNLKSCLFDAASHRLAVPVAKLSSRNGVIKSSDGQEISYWELADEVSEAKVGEWLPSWADLETGDHRPERRSEIDAIVRGDTHFLHDLVWPDMLHARVVRPRNILSHLVKLDVDAITVLPGVIHVEVNGDFIGVIAEQEDQAVNAALEIQKVAIWEAFQQTDDAGVDPQDYIGAPAESEWVTAEPNGELLEQRWTRSALYSRPFIAHASIGPSCAVAIHDEKLTVWSHSQGVYLLRKEIARVLDMSESNVRVIHSPGAGAYGHNGADDCAMDAAVLARAYPKTPIRVQWTREDEFLHEPYGSAMQVRVKAMLGGNGQIIHWLHDVWSHRHTQRPGHVSGVSLLAARQIDPSLPAAKPPDVPMPNGGIARNAIPIYNIEDVRVRKHLLATAPVRTSSLRSLGAYGNIFAIESFMDELAEDAGIDSIEFRLRHLGDARARMVLEDVMKISSWESCQSDRSDIEGEIARGTGVALARYKGSGCYVAVVCEVEASQTIKLRHVWASVDVGRVISPDGVRAQIEGGIIQSASWTLKEQALVEGDGSKVFGWEDYPTLPFSEIPQIDVSILERNDSPPVGAGEGAQGPTSAAIANAVHNALGVRVRNLPLTSDEVTRAMQ</sequence>
<proteinExistence type="predicted"/>
<protein>
    <recommendedName>
        <fullName evidence="1">Aldehyde oxidase/xanthine dehydrogenase a/b hammerhead domain-containing protein</fullName>
    </recommendedName>
</protein>
<dbReference type="PANTHER" id="PTHR47495">
    <property type="entry name" value="ALDEHYDE DEHYDROGENASE"/>
    <property type="match status" value="1"/>
</dbReference>
<organism evidence="2">
    <name type="scientific">marine metagenome</name>
    <dbReference type="NCBI Taxonomy" id="408172"/>
    <lineage>
        <taxon>unclassified sequences</taxon>
        <taxon>metagenomes</taxon>
        <taxon>ecological metagenomes</taxon>
    </lineage>
</organism>
<dbReference type="InterPro" id="IPR046867">
    <property type="entry name" value="AldOxase/xan_DH_MoCoBD2"/>
</dbReference>
<dbReference type="PIRSF" id="PIRSF036389">
    <property type="entry name" value="IOR_B"/>
    <property type="match status" value="1"/>
</dbReference>
<accession>A0A381T823</accession>
<dbReference type="GO" id="GO:0016491">
    <property type="term" value="F:oxidoreductase activity"/>
    <property type="evidence" value="ECO:0007669"/>
    <property type="project" value="InterPro"/>
</dbReference>
<feature type="domain" description="Aldehyde oxidase/xanthine dehydrogenase a/b hammerhead" evidence="1">
    <location>
        <begin position="169"/>
        <end position="249"/>
    </location>
</feature>
<gene>
    <name evidence="2" type="ORF">METZ01_LOCUS64758</name>
</gene>
<dbReference type="SUPFAM" id="SSF54665">
    <property type="entry name" value="CO dehydrogenase molybdoprotein N-domain-like"/>
    <property type="match status" value="1"/>
</dbReference>
<dbReference type="InterPro" id="IPR052516">
    <property type="entry name" value="N-heterocyclic_Hydroxylase"/>
</dbReference>
<dbReference type="Pfam" id="PF02738">
    <property type="entry name" value="MoCoBD_1"/>
    <property type="match status" value="2"/>
</dbReference>
<reference evidence="2" key="1">
    <citation type="submission" date="2018-05" db="EMBL/GenBank/DDBJ databases">
        <authorList>
            <person name="Lanie J.A."/>
            <person name="Ng W.-L."/>
            <person name="Kazmierczak K.M."/>
            <person name="Andrzejewski T.M."/>
            <person name="Davidsen T.M."/>
            <person name="Wayne K.J."/>
            <person name="Tettelin H."/>
            <person name="Glass J.I."/>
            <person name="Rusch D."/>
            <person name="Podicherti R."/>
            <person name="Tsui H.-C.T."/>
            <person name="Winkler M.E."/>
        </authorList>
    </citation>
    <scope>NUCLEOTIDE SEQUENCE</scope>
</reference>
<dbReference type="SUPFAM" id="SSF56003">
    <property type="entry name" value="Molybdenum cofactor-binding domain"/>
    <property type="match status" value="2"/>
</dbReference>
<name>A0A381T823_9ZZZZ</name>
<dbReference type="EMBL" id="UINC01004115">
    <property type="protein sequence ID" value="SVA11904.1"/>
    <property type="molecule type" value="Genomic_DNA"/>
</dbReference>
<dbReference type="Gene3D" id="3.30.365.10">
    <property type="entry name" value="Aldehyde oxidase/xanthine dehydrogenase, molybdopterin binding domain"/>
    <property type="match status" value="4"/>
</dbReference>
<dbReference type="SMART" id="SM01008">
    <property type="entry name" value="Ald_Xan_dh_C"/>
    <property type="match status" value="1"/>
</dbReference>
<dbReference type="Gene3D" id="3.90.1170.50">
    <property type="entry name" value="Aldehyde oxidase/xanthine dehydrogenase, a/b hammerhead"/>
    <property type="match status" value="1"/>
</dbReference>